<protein>
    <submittedName>
        <fullName evidence="1">3061_t:CDS:1</fullName>
    </submittedName>
</protein>
<organism evidence="1 2">
    <name type="scientific">Cetraspora pellucida</name>
    <dbReference type="NCBI Taxonomy" id="1433469"/>
    <lineage>
        <taxon>Eukaryota</taxon>
        <taxon>Fungi</taxon>
        <taxon>Fungi incertae sedis</taxon>
        <taxon>Mucoromycota</taxon>
        <taxon>Glomeromycotina</taxon>
        <taxon>Glomeromycetes</taxon>
        <taxon>Diversisporales</taxon>
        <taxon>Gigasporaceae</taxon>
        <taxon>Cetraspora</taxon>
    </lineage>
</organism>
<name>A0ACA9KSH3_9GLOM</name>
<reference evidence="1" key="1">
    <citation type="submission" date="2021-06" db="EMBL/GenBank/DDBJ databases">
        <authorList>
            <person name="Kallberg Y."/>
            <person name="Tangrot J."/>
            <person name="Rosling A."/>
        </authorList>
    </citation>
    <scope>NUCLEOTIDE SEQUENCE</scope>
    <source>
        <strain evidence="1">28 12/20/2015</strain>
    </source>
</reference>
<sequence>MPSEEICEIVPFQKETNKINVCGYLMVKEWILINNLHHFQKFNDYNHAPQASSTKVARSITYIRDQAQGTRDPRADMPLQFQKLDDINISNSLCLTLSGEDFLVRDFIIEEERILLFTTKTNIQHLSDSLY</sequence>
<dbReference type="Proteomes" id="UP000789366">
    <property type="component" value="Unassembled WGS sequence"/>
</dbReference>
<dbReference type="EMBL" id="CAJVPW010001593">
    <property type="protein sequence ID" value="CAG8487863.1"/>
    <property type="molecule type" value="Genomic_DNA"/>
</dbReference>
<accession>A0ACA9KSH3</accession>
<gene>
    <name evidence="1" type="ORF">SPELUC_LOCUS2421</name>
</gene>
<proteinExistence type="predicted"/>
<keyword evidence="2" id="KW-1185">Reference proteome</keyword>
<evidence type="ECO:0000313" key="1">
    <source>
        <dbReference type="EMBL" id="CAG8487863.1"/>
    </source>
</evidence>
<comment type="caution">
    <text evidence="1">The sequence shown here is derived from an EMBL/GenBank/DDBJ whole genome shotgun (WGS) entry which is preliminary data.</text>
</comment>
<evidence type="ECO:0000313" key="2">
    <source>
        <dbReference type="Proteomes" id="UP000789366"/>
    </source>
</evidence>